<evidence type="ECO:0000313" key="1">
    <source>
        <dbReference type="EMBL" id="GKU87588.1"/>
    </source>
</evidence>
<dbReference type="EMBL" id="BPVZ01000002">
    <property type="protein sequence ID" value="GKU87588.1"/>
    <property type="molecule type" value="Genomic_DNA"/>
</dbReference>
<dbReference type="Proteomes" id="UP001054252">
    <property type="component" value="Unassembled WGS sequence"/>
</dbReference>
<comment type="caution">
    <text evidence="1">The sequence shown here is derived from an EMBL/GenBank/DDBJ whole genome shotgun (WGS) entry which is preliminary data.</text>
</comment>
<sequence>MELTFNCSWWSSIANYVKLFYCVNGQIFLICSF</sequence>
<evidence type="ECO:0000313" key="2">
    <source>
        <dbReference type="Proteomes" id="UP001054252"/>
    </source>
</evidence>
<accession>A0AAV5HFM9</accession>
<organism evidence="1 2">
    <name type="scientific">Rubroshorea leprosula</name>
    <dbReference type="NCBI Taxonomy" id="152421"/>
    <lineage>
        <taxon>Eukaryota</taxon>
        <taxon>Viridiplantae</taxon>
        <taxon>Streptophyta</taxon>
        <taxon>Embryophyta</taxon>
        <taxon>Tracheophyta</taxon>
        <taxon>Spermatophyta</taxon>
        <taxon>Magnoliopsida</taxon>
        <taxon>eudicotyledons</taxon>
        <taxon>Gunneridae</taxon>
        <taxon>Pentapetalae</taxon>
        <taxon>rosids</taxon>
        <taxon>malvids</taxon>
        <taxon>Malvales</taxon>
        <taxon>Dipterocarpaceae</taxon>
        <taxon>Rubroshorea</taxon>
    </lineage>
</organism>
<dbReference type="AlphaFoldDB" id="A0AAV5HFM9"/>
<keyword evidence="2" id="KW-1185">Reference proteome</keyword>
<name>A0AAV5HFM9_9ROSI</name>
<gene>
    <name evidence="1" type="ORF">SLEP1_g1964</name>
</gene>
<protein>
    <submittedName>
        <fullName evidence="1">Uncharacterized protein</fullName>
    </submittedName>
</protein>
<reference evidence="1 2" key="1">
    <citation type="journal article" date="2021" name="Commun. Biol.">
        <title>The genome of Shorea leprosula (Dipterocarpaceae) highlights the ecological relevance of drought in aseasonal tropical rainforests.</title>
        <authorList>
            <person name="Ng K.K.S."/>
            <person name="Kobayashi M.J."/>
            <person name="Fawcett J.A."/>
            <person name="Hatakeyama M."/>
            <person name="Paape T."/>
            <person name="Ng C.H."/>
            <person name="Ang C.C."/>
            <person name="Tnah L.H."/>
            <person name="Lee C.T."/>
            <person name="Nishiyama T."/>
            <person name="Sese J."/>
            <person name="O'Brien M.J."/>
            <person name="Copetti D."/>
            <person name="Mohd Noor M.I."/>
            <person name="Ong R.C."/>
            <person name="Putra M."/>
            <person name="Sireger I.Z."/>
            <person name="Indrioko S."/>
            <person name="Kosugi Y."/>
            <person name="Izuno A."/>
            <person name="Isagi Y."/>
            <person name="Lee S.L."/>
            <person name="Shimizu K.K."/>
        </authorList>
    </citation>
    <scope>NUCLEOTIDE SEQUENCE [LARGE SCALE GENOMIC DNA]</scope>
    <source>
        <strain evidence="1">214</strain>
    </source>
</reference>
<proteinExistence type="predicted"/>